<dbReference type="InterPro" id="IPR025992">
    <property type="entry name" value="Haem-bd"/>
</dbReference>
<gene>
    <name evidence="2" type="ORF">MNBD_BACTEROID02-912</name>
</gene>
<proteinExistence type="predicted"/>
<dbReference type="Pfam" id="PF14376">
    <property type="entry name" value="Haem_bd"/>
    <property type="match status" value="1"/>
</dbReference>
<dbReference type="AlphaFoldDB" id="A0A3B0R0J1"/>
<sequence length="157" mass="18319">MKIIKKILLLLFIGLLISQFFSPEKNKGDLTSVNAFFKDTNTPENIKLILKESCFDCHSSNTRYPWYNSITPVNYFIAGDIKEAHEELNFSTWNEYTIKKKDHKLEELVEVLEEKEMPLPSYTWTHGKAKLSETQIETVVEWAKFTRVKYGLAPKPQ</sequence>
<reference evidence="2" key="1">
    <citation type="submission" date="2018-06" db="EMBL/GenBank/DDBJ databases">
        <authorList>
            <person name="Zhirakovskaya E."/>
        </authorList>
    </citation>
    <scope>NUCLEOTIDE SEQUENCE</scope>
</reference>
<evidence type="ECO:0000259" key="1">
    <source>
        <dbReference type="SMART" id="SM01235"/>
    </source>
</evidence>
<dbReference type="SMART" id="SM01235">
    <property type="entry name" value="Haem_bd"/>
    <property type="match status" value="1"/>
</dbReference>
<name>A0A3B0R0J1_9ZZZZ</name>
<evidence type="ECO:0000313" key="2">
    <source>
        <dbReference type="EMBL" id="VAV85237.1"/>
    </source>
</evidence>
<protein>
    <recommendedName>
        <fullName evidence="1">Haem-binding domain-containing protein</fullName>
    </recommendedName>
</protein>
<organism evidence="2">
    <name type="scientific">hydrothermal vent metagenome</name>
    <dbReference type="NCBI Taxonomy" id="652676"/>
    <lineage>
        <taxon>unclassified sequences</taxon>
        <taxon>metagenomes</taxon>
        <taxon>ecological metagenomes</taxon>
    </lineage>
</organism>
<dbReference type="EMBL" id="UOEB01000207">
    <property type="protein sequence ID" value="VAV85237.1"/>
    <property type="molecule type" value="Genomic_DNA"/>
</dbReference>
<feature type="domain" description="Haem-binding" evidence="1">
    <location>
        <begin position="9"/>
        <end position="147"/>
    </location>
</feature>
<accession>A0A3B0R0J1</accession>